<dbReference type="InterPro" id="IPR012495">
    <property type="entry name" value="TadE-like_dom"/>
</dbReference>
<dbReference type="InParanoid" id="A0A540VBI1"/>
<feature type="domain" description="TadE-like" evidence="2">
    <location>
        <begin position="18"/>
        <end position="60"/>
    </location>
</feature>
<dbReference type="EMBL" id="VIGC01000027">
    <property type="protein sequence ID" value="TQE94126.1"/>
    <property type="molecule type" value="Genomic_DNA"/>
</dbReference>
<dbReference type="AlphaFoldDB" id="A0A540VBI1"/>
<evidence type="ECO:0000256" key="1">
    <source>
        <dbReference type="SAM" id="Phobius"/>
    </source>
</evidence>
<dbReference type="RefSeq" id="WP_141611554.1">
    <property type="nucleotide sequence ID" value="NZ_VIGC02000027.1"/>
</dbReference>
<keyword evidence="1" id="KW-1133">Transmembrane helix</keyword>
<accession>A0A540VBI1</accession>
<evidence type="ECO:0000313" key="3">
    <source>
        <dbReference type="EMBL" id="TQE94126.1"/>
    </source>
</evidence>
<dbReference type="Proteomes" id="UP000317371">
    <property type="component" value="Unassembled WGS sequence"/>
</dbReference>
<evidence type="ECO:0000313" key="4">
    <source>
        <dbReference type="Proteomes" id="UP000317371"/>
    </source>
</evidence>
<sequence>MKNNPQPGTSRPRPGERGSSLVEMALIFPVLLLLALGTMDIGMGFRTYIGLTNAAREGARWLTSHPDDVDGALARVSEEAGRLGLSVGAISDGGVAVEISPQRSSYSAGERITVTVQYDYPLLFGSFTGLPTVPFRIGATMVVLYDGS</sequence>
<dbReference type="OrthoDB" id="165331at2"/>
<gene>
    <name evidence="3" type="ORF">FKZ61_18015</name>
</gene>
<evidence type="ECO:0000259" key="2">
    <source>
        <dbReference type="Pfam" id="PF07811"/>
    </source>
</evidence>
<reference evidence="3 4" key="1">
    <citation type="submission" date="2019-06" db="EMBL/GenBank/DDBJ databases">
        <title>Genome sequence of Litorilinea aerophila BAA-2444.</title>
        <authorList>
            <person name="Maclea K.S."/>
            <person name="Maurais E.G."/>
            <person name="Iannazzi L.C."/>
        </authorList>
    </citation>
    <scope>NUCLEOTIDE SEQUENCE [LARGE SCALE GENOMIC DNA]</scope>
    <source>
        <strain evidence="3 4">ATCC BAA-2444</strain>
    </source>
</reference>
<organism evidence="3 4">
    <name type="scientific">Litorilinea aerophila</name>
    <dbReference type="NCBI Taxonomy" id="1204385"/>
    <lineage>
        <taxon>Bacteria</taxon>
        <taxon>Bacillati</taxon>
        <taxon>Chloroflexota</taxon>
        <taxon>Caldilineae</taxon>
        <taxon>Caldilineales</taxon>
        <taxon>Caldilineaceae</taxon>
        <taxon>Litorilinea</taxon>
    </lineage>
</organism>
<comment type="caution">
    <text evidence="3">The sequence shown here is derived from an EMBL/GenBank/DDBJ whole genome shotgun (WGS) entry which is preliminary data.</text>
</comment>
<keyword evidence="1" id="KW-0812">Transmembrane</keyword>
<proteinExistence type="predicted"/>
<keyword evidence="1" id="KW-0472">Membrane</keyword>
<protein>
    <submittedName>
        <fullName evidence="3">Pilus assembly protein</fullName>
    </submittedName>
</protein>
<name>A0A540VBI1_9CHLR</name>
<keyword evidence="4" id="KW-1185">Reference proteome</keyword>
<feature type="transmembrane region" description="Helical" evidence="1">
    <location>
        <begin position="20"/>
        <end position="39"/>
    </location>
</feature>
<dbReference type="Pfam" id="PF07811">
    <property type="entry name" value="TadE"/>
    <property type="match status" value="1"/>
</dbReference>